<evidence type="ECO:0000256" key="1">
    <source>
        <dbReference type="ARBA" id="ARBA00022737"/>
    </source>
</evidence>
<dbReference type="Gene3D" id="1.25.40.10">
    <property type="entry name" value="Tetratricopeptide repeat domain"/>
    <property type="match status" value="1"/>
</dbReference>
<evidence type="ECO:0000313" key="6">
    <source>
        <dbReference type="Proteomes" id="UP001589838"/>
    </source>
</evidence>
<reference evidence="5 6" key="1">
    <citation type="submission" date="2024-09" db="EMBL/GenBank/DDBJ databases">
        <authorList>
            <person name="Sun Q."/>
            <person name="Mori K."/>
        </authorList>
    </citation>
    <scope>NUCLEOTIDE SEQUENCE [LARGE SCALE GENOMIC DNA]</scope>
    <source>
        <strain evidence="5 6">NCAIM B.02610</strain>
    </source>
</reference>
<keyword evidence="4" id="KW-1133">Transmembrane helix</keyword>
<proteinExistence type="predicted"/>
<dbReference type="SUPFAM" id="SSF101898">
    <property type="entry name" value="NHL repeat"/>
    <property type="match status" value="1"/>
</dbReference>
<dbReference type="InterPro" id="IPR011042">
    <property type="entry name" value="6-blade_b-propeller_TolB-like"/>
</dbReference>
<evidence type="ECO:0000256" key="2">
    <source>
        <dbReference type="PROSITE-ProRule" id="PRU00339"/>
    </source>
</evidence>
<keyword evidence="4" id="KW-0812">Transmembrane</keyword>
<dbReference type="InterPro" id="IPR050952">
    <property type="entry name" value="TRIM-NHL_E3_ligases"/>
</dbReference>
<dbReference type="Proteomes" id="UP001589838">
    <property type="component" value="Unassembled WGS sequence"/>
</dbReference>
<accession>A0ABV6KBR4</accession>
<organism evidence="5 6">
    <name type="scientific">Halalkalibacter kiskunsagensis</name>
    <dbReference type="NCBI Taxonomy" id="1548599"/>
    <lineage>
        <taxon>Bacteria</taxon>
        <taxon>Bacillati</taxon>
        <taxon>Bacillota</taxon>
        <taxon>Bacilli</taxon>
        <taxon>Bacillales</taxon>
        <taxon>Bacillaceae</taxon>
        <taxon>Halalkalibacter</taxon>
    </lineage>
</organism>
<keyword evidence="4" id="KW-0472">Membrane</keyword>
<dbReference type="CDD" id="cd05819">
    <property type="entry name" value="NHL"/>
    <property type="match status" value="1"/>
</dbReference>
<dbReference type="Pfam" id="PF01436">
    <property type="entry name" value="NHL"/>
    <property type="match status" value="2"/>
</dbReference>
<evidence type="ECO:0008006" key="7">
    <source>
        <dbReference type="Google" id="ProtNLM"/>
    </source>
</evidence>
<dbReference type="InterPro" id="IPR011990">
    <property type="entry name" value="TPR-like_helical_dom_sf"/>
</dbReference>
<keyword evidence="6" id="KW-1185">Reference proteome</keyword>
<dbReference type="InterPro" id="IPR001258">
    <property type="entry name" value="NHL_repeat"/>
</dbReference>
<dbReference type="InterPro" id="IPR019734">
    <property type="entry name" value="TPR_rpt"/>
</dbReference>
<sequence>MVKMLTKLSAFLLPAFYFLLFISTEPMTVRADTGTDSYNYSFWGESVPAPAAFQATQLVNGASLGIEALREPNDLYVTNDNFIYVIDTGNNRVVIIDKEFNMVDTIDSFLHGGKNDTFSNPRGVFVTNEKHVLIADTGNHRVVHLDQHFNLVKIIEEPKSDLIREDFVFQPERVVVDNANRIYVLASGVFDGFMEFDIEGDFTTFIGANRVQIEPIEYFWSRVATREQRSQMRMFIPTEFSNLDINDQGFLYATSTDGSNDSIKKLNARGTDILRREGYFSPIGDIRYEHDLGPSRLTDISVTDSEIYSVLDSRRGRIFTYDGDGHLMYMFGGLGNRLGKFNTPVAISWFGEDFLVLDRALGEITVFRTTEYGRTLTEAVRSYYRGDEEKANDLFERTVNMNANLNFAYSGIGKALLRQGDYKEAMHNFEQSYDRTNYSKAFLLYRNEVLREHFSTIMTVLMLVAVGAVSFRIYRKVKWRKRGVSIE</sequence>
<feature type="repeat" description="NHL" evidence="3">
    <location>
        <begin position="63"/>
        <end position="99"/>
    </location>
</feature>
<evidence type="ECO:0000256" key="3">
    <source>
        <dbReference type="PROSITE-ProRule" id="PRU00504"/>
    </source>
</evidence>
<feature type="repeat" description="TPR" evidence="2">
    <location>
        <begin position="406"/>
        <end position="439"/>
    </location>
</feature>
<keyword evidence="2" id="KW-0802">TPR repeat</keyword>
<feature type="transmembrane region" description="Helical" evidence="4">
    <location>
        <begin position="454"/>
        <end position="474"/>
    </location>
</feature>
<keyword evidence="1" id="KW-0677">Repeat</keyword>
<evidence type="ECO:0000313" key="5">
    <source>
        <dbReference type="EMBL" id="MFC0470752.1"/>
    </source>
</evidence>
<comment type="caution">
    <text evidence="5">The sequence shown here is derived from an EMBL/GenBank/DDBJ whole genome shotgun (WGS) entry which is preliminary data.</text>
</comment>
<gene>
    <name evidence="5" type="ORF">ACFFHM_09665</name>
</gene>
<dbReference type="PANTHER" id="PTHR24104:SF25">
    <property type="entry name" value="PROTEIN LIN-41"/>
    <property type="match status" value="1"/>
</dbReference>
<protein>
    <recommendedName>
        <fullName evidence="7">NHL repeat-containing protein</fullName>
    </recommendedName>
</protein>
<dbReference type="PROSITE" id="PS51125">
    <property type="entry name" value="NHL"/>
    <property type="match status" value="2"/>
</dbReference>
<dbReference type="SUPFAM" id="SSF48452">
    <property type="entry name" value="TPR-like"/>
    <property type="match status" value="1"/>
</dbReference>
<dbReference type="Gene3D" id="2.120.10.30">
    <property type="entry name" value="TolB, C-terminal domain"/>
    <property type="match status" value="1"/>
</dbReference>
<evidence type="ECO:0000256" key="4">
    <source>
        <dbReference type="SAM" id="Phobius"/>
    </source>
</evidence>
<dbReference type="PROSITE" id="PS50005">
    <property type="entry name" value="TPR"/>
    <property type="match status" value="1"/>
</dbReference>
<name>A0ABV6KBR4_9BACI</name>
<dbReference type="RefSeq" id="WP_390183837.1">
    <property type="nucleotide sequence ID" value="NZ_JAXBLX010000010.1"/>
</dbReference>
<dbReference type="PANTHER" id="PTHR24104">
    <property type="entry name" value="E3 UBIQUITIN-PROTEIN LIGASE NHLRC1-RELATED"/>
    <property type="match status" value="1"/>
</dbReference>
<dbReference type="EMBL" id="JBHLUX010000025">
    <property type="protein sequence ID" value="MFC0470752.1"/>
    <property type="molecule type" value="Genomic_DNA"/>
</dbReference>
<feature type="repeat" description="NHL" evidence="3">
    <location>
        <begin position="108"/>
        <end position="148"/>
    </location>
</feature>